<dbReference type="AlphaFoldDB" id="A0A0J9U4R8"/>
<proteinExistence type="predicted"/>
<dbReference type="Proteomes" id="UP000053239">
    <property type="component" value="Unassembled WGS sequence"/>
</dbReference>
<dbReference type="OrthoDB" id="590761at2759"/>
<gene>
    <name evidence="1" type="ORF">PVNG_04986</name>
</gene>
<sequence length="113" mass="13355">MNLFYLYNQQGIPNPPYLYYPLNMYHQHYSNGYPDFMYEYNLGYPMEGFNNNSIDNEMHAENNFGCNQLNGVASGEKKNKFDYVTKNKEYKKHFAYSSNTNENFEDSKSSTCI</sequence>
<reference evidence="1 2" key="1">
    <citation type="submission" date="2011-09" db="EMBL/GenBank/DDBJ databases">
        <title>The Genome Sequence of Plasmodium vivax North Korean.</title>
        <authorList>
            <consortium name="The Broad Institute Genome Sequencing Platform"/>
            <consortium name="The Broad Institute Genome Sequencing Center for Infectious Disease"/>
            <person name="Neafsey D."/>
            <person name="Carlton J."/>
            <person name="Barnwell J."/>
            <person name="Collins W."/>
            <person name="Escalante A."/>
            <person name="Mullikin J."/>
            <person name="Saul A."/>
            <person name="Guigo R."/>
            <person name="Camara F."/>
            <person name="Young S.K."/>
            <person name="Zeng Q."/>
            <person name="Gargeya S."/>
            <person name="Fitzgerald M."/>
            <person name="Haas B."/>
            <person name="Abouelleil A."/>
            <person name="Alvarado L."/>
            <person name="Arachchi H.M."/>
            <person name="Berlin A."/>
            <person name="Brown A."/>
            <person name="Chapman S.B."/>
            <person name="Chen Z."/>
            <person name="Dunbar C."/>
            <person name="Freedman E."/>
            <person name="Gearin G."/>
            <person name="Gellesch M."/>
            <person name="Goldberg J."/>
            <person name="Griggs A."/>
            <person name="Gujja S."/>
            <person name="Heiman D."/>
            <person name="Howarth C."/>
            <person name="Larson L."/>
            <person name="Lui A."/>
            <person name="MacDonald P.J.P."/>
            <person name="Montmayeur A."/>
            <person name="Murphy C."/>
            <person name="Neiman D."/>
            <person name="Pearson M."/>
            <person name="Priest M."/>
            <person name="Roberts A."/>
            <person name="Saif S."/>
            <person name="Shea T."/>
            <person name="Shenoy N."/>
            <person name="Sisk P."/>
            <person name="Stolte C."/>
            <person name="Sykes S."/>
            <person name="Wortman J."/>
            <person name="Nusbaum C."/>
            <person name="Birren B."/>
        </authorList>
    </citation>
    <scope>NUCLEOTIDE SEQUENCE [LARGE SCALE GENOMIC DNA]</scope>
    <source>
        <strain evidence="1 2">North Korean</strain>
    </source>
</reference>
<evidence type="ECO:0000313" key="1">
    <source>
        <dbReference type="EMBL" id="KNA02143.1"/>
    </source>
</evidence>
<protein>
    <submittedName>
        <fullName evidence="1">Uncharacterized protein</fullName>
    </submittedName>
</protein>
<accession>A0A0J9U4R8</accession>
<dbReference type="EMBL" id="KQ235197">
    <property type="protein sequence ID" value="KNA02143.1"/>
    <property type="molecule type" value="Genomic_DNA"/>
</dbReference>
<organism evidence="1 2">
    <name type="scientific">Plasmodium vivax North Korean</name>
    <dbReference type="NCBI Taxonomy" id="1035514"/>
    <lineage>
        <taxon>Eukaryota</taxon>
        <taxon>Sar</taxon>
        <taxon>Alveolata</taxon>
        <taxon>Apicomplexa</taxon>
        <taxon>Aconoidasida</taxon>
        <taxon>Haemosporida</taxon>
        <taxon>Plasmodiidae</taxon>
        <taxon>Plasmodium</taxon>
        <taxon>Plasmodium (Plasmodium)</taxon>
    </lineage>
</organism>
<evidence type="ECO:0000313" key="2">
    <source>
        <dbReference type="Proteomes" id="UP000053239"/>
    </source>
</evidence>
<name>A0A0J9U4R8_PLAVI</name>